<keyword evidence="3" id="KW-1133">Transmembrane helix</keyword>
<sequence>MKTFYDGKCFEICSWEERGMKEGVSYEAFEAYLSQQRHPEYSGPATYRALFYTLALELVEPRVAWLFGSWEESEVDWIEAQGWTAILGESTEILADHRNDDKSRTANLVICRLTNPHVDSKAAYQIVSDANSRLSSGGVLILEIKRPIDDVGVSFRQHDRSTEVSPEFILAGAERYLGFSSVETRYFPAGPVGEANTQFVIAVISQKSYADVELRVSAVGRAISLIAGYGDLEAGVNSEGTLTHPSEVISAMRDWRSQSKMSADVIAELSSAALEAGSVSHRLSKAERRIRRLTWQAAIFLPITYPLSVIIAGAAGLLARIKEKKRKGRFNTKKKLTSEQRETSDRQIVTTSPHAGHFSGNVELRILIVKLDHIGDFILSLPAIRLLKDAWPHGHFTIVCSPTNSSLAKACGYFDEVKEYNFFAQLSQDVKKADMSKFSNISDVVGEAYDIAIDLRHDQDTRPILAFVDAKIKAGYQTHGKQFVPLDVSLPPIPERSGLHKSPHNIRRLMLLCSHVINSVKPLVFDAGAALISAGNEEFLWAGAEYAILAPGGGTLAKKWPAERFAELAVRIAKHHNLKIVVLGGAQEKEYGEAVAGALPEGQVFDLTGGLPLVDMAKVSAGARIFVGTDTGATQLAALLGTPTVAVFSGVADVNLWQPVGAKVEIVRRPIPCSPCYIAKIENCVQGHACMNDIQVDHVYTSVKSLISATS</sequence>
<evidence type="ECO:0000313" key="4">
    <source>
        <dbReference type="EMBL" id="TRA99046.1"/>
    </source>
</evidence>
<proteinExistence type="predicted"/>
<comment type="caution">
    <text evidence="4">The sequence shown here is derived from an EMBL/GenBank/DDBJ whole genome shotgun (WGS) entry which is preliminary data.</text>
</comment>
<dbReference type="CDD" id="cd03789">
    <property type="entry name" value="GT9_LPS_heptosyltransferase"/>
    <property type="match status" value="1"/>
</dbReference>
<dbReference type="EMBL" id="SGNY01000005">
    <property type="protein sequence ID" value="TRA99046.1"/>
    <property type="molecule type" value="Genomic_DNA"/>
</dbReference>
<dbReference type="Pfam" id="PF01075">
    <property type="entry name" value="Glyco_transf_9"/>
    <property type="match status" value="1"/>
</dbReference>
<dbReference type="AlphaFoldDB" id="A0A546XE58"/>
<reference evidence="4 5" key="1">
    <citation type="journal article" date="2019" name="Appl. Microbiol. Biotechnol.">
        <title>Differential efficiency of wild type rhizogenic strains for rol gene transformation of plants.</title>
        <authorList>
            <person name="Desmet S."/>
            <person name="De Keyser E."/>
            <person name="Van Vaerenbergh J."/>
            <person name="Baeyen S."/>
            <person name="Van Huylenbroeck J."/>
            <person name="Geelen D."/>
            <person name="Dhooghe E."/>
        </authorList>
    </citation>
    <scope>NUCLEOTIDE SEQUENCE [LARGE SCALE GENOMIC DNA]</scope>
    <source>
        <strain evidence="4 5">GBBC3284</strain>
    </source>
</reference>
<keyword evidence="3" id="KW-0812">Transmembrane</keyword>
<keyword evidence="2 4" id="KW-0808">Transferase</keyword>
<keyword evidence="1" id="KW-0328">Glycosyltransferase</keyword>
<dbReference type="InterPro" id="IPR002201">
    <property type="entry name" value="Glyco_trans_9"/>
</dbReference>
<dbReference type="InterPro" id="IPR051199">
    <property type="entry name" value="LPS_LOS_Heptosyltrfase"/>
</dbReference>
<gene>
    <name evidence="4" type="ORF">EXN68_16380</name>
</gene>
<dbReference type="Proteomes" id="UP000315434">
    <property type="component" value="Unassembled WGS sequence"/>
</dbReference>
<dbReference type="GO" id="GO:0009244">
    <property type="term" value="P:lipopolysaccharide core region biosynthetic process"/>
    <property type="evidence" value="ECO:0007669"/>
    <property type="project" value="TreeGrafter"/>
</dbReference>
<dbReference type="SUPFAM" id="SSF53756">
    <property type="entry name" value="UDP-Glycosyltransferase/glycogen phosphorylase"/>
    <property type="match status" value="1"/>
</dbReference>
<evidence type="ECO:0000256" key="3">
    <source>
        <dbReference type="SAM" id="Phobius"/>
    </source>
</evidence>
<dbReference type="GO" id="GO:0005829">
    <property type="term" value="C:cytosol"/>
    <property type="evidence" value="ECO:0007669"/>
    <property type="project" value="TreeGrafter"/>
</dbReference>
<evidence type="ECO:0000256" key="2">
    <source>
        <dbReference type="ARBA" id="ARBA00022679"/>
    </source>
</evidence>
<dbReference type="OrthoDB" id="9807356at2"/>
<name>A0A546XE58_RHIRH</name>
<dbReference type="PANTHER" id="PTHR30160">
    <property type="entry name" value="TETRAACYLDISACCHARIDE 4'-KINASE-RELATED"/>
    <property type="match status" value="1"/>
</dbReference>
<dbReference type="RefSeq" id="WP_142841888.1">
    <property type="nucleotide sequence ID" value="NZ_JAPZAC010000004.1"/>
</dbReference>
<dbReference type="GO" id="GO:0008713">
    <property type="term" value="F:ADP-heptose-lipopolysaccharide heptosyltransferase activity"/>
    <property type="evidence" value="ECO:0007669"/>
    <property type="project" value="TreeGrafter"/>
</dbReference>
<accession>A0A546XE58</accession>
<feature type="transmembrane region" description="Helical" evidence="3">
    <location>
        <begin position="293"/>
        <end position="319"/>
    </location>
</feature>
<evidence type="ECO:0000313" key="5">
    <source>
        <dbReference type="Proteomes" id="UP000315434"/>
    </source>
</evidence>
<protein>
    <submittedName>
        <fullName evidence="4">Glycosyltransferase family 9 protein</fullName>
    </submittedName>
</protein>
<organism evidence="4 5">
    <name type="scientific">Rhizobium rhizogenes</name>
    <name type="common">Agrobacterium rhizogenes</name>
    <dbReference type="NCBI Taxonomy" id="359"/>
    <lineage>
        <taxon>Bacteria</taxon>
        <taxon>Pseudomonadati</taxon>
        <taxon>Pseudomonadota</taxon>
        <taxon>Alphaproteobacteria</taxon>
        <taxon>Hyphomicrobiales</taxon>
        <taxon>Rhizobiaceae</taxon>
        <taxon>Rhizobium/Agrobacterium group</taxon>
        <taxon>Rhizobium</taxon>
    </lineage>
</organism>
<evidence type="ECO:0000256" key="1">
    <source>
        <dbReference type="ARBA" id="ARBA00022676"/>
    </source>
</evidence>
<dbReference type="Gene3D" id="3.40.50.2000">
    <property type="entry name" value="Glycogen Phosphorylase B"/>
    <property type="match status" value="2"/>
</dbReference>
<keyword evidence="3" id="KW-0472">Membrane</keyword>